<sequence>MVSKCCSPHTRLLVLLVLGRFSSFILSAFTSKLPCSYPGAPLRLRKLQAGDHRYVDKSFLPIFSLATVKTISPSTFASGEAQTLTKL</sequence>
<name>A0A1C7M215_GRIFR</name>
<gene>
    <name evidence="1" type="ORF">A0H81_09340</name>
</gene>
<proteinExistence type="predicted"/>
<comment type="caution">
    <text evidence="1">The sequence shown here is derived from an EMBL/GenBank/DDBJ whole genome shotgun (WGS) entry which is preliminary data.</text>
</comment>
<evidence type="ECO:0000313" key="1">
    <source>
        <dbReference type="EMBL" id="OBZ70935.1"/>
    </source>
</evidence>
<organism evidence="1 2">
    <name type="scientific">Grifola frondosa</name>
    <name type="common">Maitake</name>
    <name type="synonym">Polyporus frondosus</name>
    <dbReference type="NCBI Taxonomy" id="5627"/>
    <lineage>
        <taxon>Eukaryota</taxon>
        <taxon>Fungi</taxon>
        <taxon>Dikarya</taxon>
        <taxon>Basidiomycota</taxon>
        <taxon>Agaricomycotina</taxon>
        <taxon>Agaricomycetes</taxon>
        <taxon>Polyporales</taxon>
        <taxon>Grifolaceae</taxon>
        <taxon>Grifola</taxon>
    </lineage>
</organism>
<dbReference type="Proteomes" id="UP000092993">
    <property type="component" value="Unassembled WGS sequence"/>
</dbReference>
<reference evidence="1 2" key="1">
    <citation type="submission" date="2016-03" db="EMBL/GenBank/DDBJ databases">
        <title>Whole genome sequencing of Grifola frondosa 9006-11.</title>
        <authorList>
            <person name="Min B."/>
            <person name="Park H."/>
            <person name="Kim J.-G."/>
            <person name="Cho H."/>
            <person name="Oh Y.-L."/>
            <person name="Kong W.-S."/>
            <person name="Choi I.-G."/>
        </authorList>
    </citation>
    <scope>NUCLEOTIDE SEQUENCE [LARGE SCALE GENOMIC DNA]</scope>
    <source>
        <strain evidence="1 2">9006-11</strain>
    </source>
</reference>
<evidence type="ECO:0000313" key="2">
    <source>
        <dbReference type="Proteomes" id="UP000092993"/>
    </source>
</evidence>
<dbReference type="EMBL" id="LUGG01000013">
    <property type="protein sequence ID" value="OBZ70935.1"/>
    <property type="molecule type" value="Genomic_DNA"/>
</dbReference>
<protein>
    <submittedName>
        <fullName evidence="1">Uncharacterized protein</fullName>
    </submittedName>
</protein>
<dbReference type="AlphaFoldDB" id="A0A1C7M215"/>
<accession>A0A1C7M215</accession>
<keyword evidence="2" id="KW-1185">Reference proteome</keyword>